<evidence type="ECO:0000256" key="3">
    <source>
        <dbReference type="SAM" id="SignalP"/>
    </source>
</evidence>
<feature type="chain" id="PRO_5046535391" description="WxL Interacting Protein peptidoglycan binding domain-containing protein" evidence="3">
    <location>
        <begin position="32"/>
        <end position="351"/>
    </location>
</feature>
<evidence type="ECO:0000259" key="4">
    <source>
        <dbReference type="Pfam" id="PF06030"/>
    </source>
</evidence>
<dbReference type="EMBL" id="BAAAOF010000002">
    <property type="protein sequence ID" value="GAA1917745.1"/>
    <property type="molecule type" value="Genomic_DNA"/>
</dbReference>
<proteinExistence type="predicted"/>
<evidence type="ECO:0000313" key="6">
    <source>
        <dbReference type="Proteomes" id="UP001501343"/>
    </source>
</evidence>
<evidence type="ECO:0000256" key="1">
    <source>
        <dbReference type="SAM" id="MobiDB-lite"/>
    </source>
</evidence>
<keyword evidence="2" id="KW-0812">Transmembrane</keyword>
<sequence length="351" mass="36759">MLTPRPSVVRGIAVVLLIIGMAAAHVSPSWASADDVTWGVRTGDNDNGTARQNYAYEVDPGDVIDDTIAVTNHGATSLTLAIYAADGFTNSSGQLNVLNPGEESTQIGAWTTTERATVTLQPDETQDVPFQVSVPENASPGDYAGAIVTSLETSQDSGVSVDRRLGIRIHLQVGGELAPAMSIESLTVDYEASLWPFGIGPATVQMTLRNTGNARLAARGTVTISGLGWSTSSEPADVPELLPGETWTETIDVVGVIPSIFVSADGRLVPVRPDGTEENAVTATLGTWAIPWLLIGIVAAAALAAAALAWAARRRRRRGKEAEEKRIADAVEAALQERDAVPTPPATSGSD</sequence>
<feature type="signal peptide" evidence="3">
    <location>
        <begin position="1"/>
        <end position="31"/>
    </location>
</feature>
<feature type="compositionally biased region" description="Basic and acidic residues" evidence="1">
    <location>
        <begin position="320"/>
        <end position="340"/>
    </location>
</feature>
<name>A0ABP5AMC4_9MICO</name>
<dbReference type="RefSeq" id="WP_248145641.1">
    <property type="nucleotide sequence ID" value="NZ_BAAAOF010000002.1"/>
</dbReference>
<feature type="domain" description="WxL Interacting Protein peptidoglycan binding" evidence="4">
    <location>
        <begin position="52"/>
        <end position="148"/>
    </location>
</feature>
<protein>
    <recommendedName>
        <fullName evidence="4">WxL Interacting Protein peptidoglycan binding domain-containing protein</fullName>
    </recommendedName>
</protein>
<dbReference type="Pfam" id="PF06030">
    <property type="entry name" value="WxLIP_PGBD"/>
    <property type="match status" value="1"/>
</dbReference>
<dbReference type="Gene3D" id="2.60.40.10">
    <property type="entry name" value="Immunoglobulins"/>
    <property type="match status" value="1"/>
</dbReference>
<organism evidence="5 6">
    <name type="scientific">Microbacterium aoyamense</name>
    <dbReference type="NCBI Taxonomy" id="344166"/>
    <lineage>
        <taxon>Bacteria</taxon>
        <taxon>Bacillati</taxon>
        <taxon>Actinomycetota</taxon>
        <taxon>Actinomycetes</taxon>
        <taxon>Micrococcales</taxon>
        <taxon>Microbacteriaceae</taxon>
        <taxon>Microbacterium</taxon>
    </lineage>
</organism>
<keyword evidence="6" id="KW-1185">Reference proteome</keyword>
<dbReference type="InterPro" id="IPR010317">
    <property type="entry name" value="WxLIP_PGBD"/>
</dbReference>
<reference evidence="6" key="1">
    <citation type="journal article" date="2019" name="Int. J. Syst. Evol. Microbiol.">
        <title>The Global Catalogue of Microorganisms (GCM) 10K type strain sequencing project: providing services to taxonomists for standard genome sequencing and annotation.</title>
        <authorList>
            <consortium name="The Broad Institute Genomics Platform"/>
            <consortium name="The Broad Institute Genome Sequencing Center for Infectious Disease"/>
            <person name="Wu L."/>
            <person name="Ma J."/>
        </authorList>
    </citation>
    <scope>NUCLEOTIDE SEQUENCE [LARGE SCALE GENOMIC DNA]</scope>
    <source>
        <strain evidence="6">JCM 14900</strain>
    </source>
</reference>
<evidence type="ECO:0000256" key="2">
    <source>
        <dbReference type="SAM" id="Phobius"/>
    </source>
</evidence>
<keyword evidence="2" id="KW-0472">Membrane</keyword>
<evidence type="ECO:0000313" key="5">
    <source>
        <dbReference type="EMBL" id="GAA1917745.1"/>
    </source>
</evidence>
<keyword evidence="3" id="KW-0732">Signal</keyword>
<dbReference type="InterPro" id="IPR013783">
    <property type="entry name" value="Ig-like_fold"/>
</dbReference>
<feature type="transmembrane region" description="Helical" evidence="2">
    <location>
        <begin position="288"/>
        <end position="311"/>
    </location>
</feature>
<dbReference type="Proteomes" id="UP001501343">
    <property type="component" value="Unassembled WGS sequence"/>
</dbReference>
<accession>A0ABP5AMC4</accession>
<keyword evidence="2" id="KW-1133">Transmembrane helix</keyword>
<comment type="caution">
    <text evidence="5">The sequence shown here is derived from an EMBL/GenBank/DDBJ whole genome shotgun (WGS) entry which is preliminary data.</text>
</comment>
<gene>
    <name evidence="5" type="ORF">GCM10009775_07810</name>
</gene>
<feature type="region of interest" description="Disordered" evidence="1">
    <location>
        <begin position="318"/>
        <end position="351"/>
    </location>
</feature>